<evidence type="ECO:0000313" key="11">
    <source>
        <dbReference type="Proteomes" id="UP000069902"/>
    </source>
</evidence>
<dbReference type="InterPro" id="IPR012340">
    <property type="entry name" value="NA-bd_OB-fold"/>
</dbReference>
<evidence type="ECO:0000256" key="2">
    <source>
        <dbReference type="ARBA" id="ARBA00022692"/>
    </source>
</evidence>
<dbReference type="Pfam" id="PF24961">
    <property type="entry name" value="NfeD_membrane"/>
    <property type="match status" value="1"/>
</dbReference>
<accession>A0A0U5JCZ4</accession>
<keyword evidence="2 5" id="KW-0812">Transmembrane</keyword>
<dbReference type="Gene3D" id="3.90.226.10">
    <property type="entry name" value="2-enoyl-CoA Hydratase, Chain A, domain 1"/>
    <property type="match status" value="1"/>
</dbReference>
<proteinExistence type="predicted"/>
<evidence type="ECO:0000256" key="5">
    <source>
        <dbReference type="SAM" id="Phobius"/>
    </source>
</evidence>
<keyword evidence="11" id="KW-1185">Reference proteome</keyword>
<dbReference type="PANTHER" id="PTHR33507">
    <property type="entry name" value="INNER MEMBRANE PROTEIN YBBJ"/>
    <property type="match status" value="1"/>
</dbReference>
<dbReference type="InterPro" id="IPR052165">
    <property type="entry name" value="Membrane_assoc_protease"/>
</dbReference>
<organism evidence="10 11">
    <name type="scientific">Candidatus Protochlamydia naegleriophila</name>
    <dbReference type="NCBI Taxonomy" id="389348"/>
    <lineage>
        <taxon>Bacteria</taxon>
        <taxon>Pseudomonadati</taxon>
        <taxon>Chlamydiota</taxon>
        <taxon>Chlamydiia</taxon>
        <taxon>Parachlamydiales</taxon>
        <taxon>Parachlamydiaceae</taxon>
        <taxon>Candidatus Protochlamydia</taxon>
    </lineage>
</organism>
<feature type="signal peptide" evidence="6">
    <location>
        <begin position="1"/>
        <end position="24"/>
    </location>
</feature>
<sequence length="753" mass="82277">MFKFPALLSIFFASLISFWGMVHSTESQTTKINLKGFLGKDELASAKETLTRLSEESKQTLVIVINSTSGDLIQMLDLAKSIYSLKKLKQLTVVVYLDDNVVGPAAMLPFLADEINTSLVASWGDIPSGAERVLPTNLLQNRVRSLIDSQSSDAPTLYLLADAMTDPSVRVIDNQGWKIAREKETNFPLISSGGQTLVVNQNQLKDLGIVKSIMPLGEFEKRYAIESKVDSKEGIVEEGKTTSSTSIEERLQRAIHFNKEGPNTVGYLYVGDHESSISQSTWLYIKQGLDHYKKNPPLFIILELNTPGGEVFAAQKISDALKEIDLQYNIPVVTFINNWAISAGAMLAYSTRFISVVKDGSMGAAEPVYAGEGGKMETASEKVNSALRADFASRARFFDRNPLIAEAMVDKDTILVWRHGKVVKLDNESQVRLTGADPDKVISPKGKLLTLEAEQMLEYGVADLLLPPQKLEVISPEEKAAGQWPVEKMLLFHTPYFSKIPQATVKPYQMDWKTHFFVLLATPIVSSLLFMGLMIGGYIELNSPGFGLPGAVAAACLFLIILSSFSLEVANWLELILLLTGLAIILVELFVLPTFGLLGIVGFILFIAGLFGMLIPGLSSVSFEYDTQTMNAAGQYVIQRLAWLCGAMLASAVIIALLAQYVLPSFAGFSRFVLIGREQEGFIAGENPIDLPQSGAIGKALTTLRPAGKIIVKDRIYEALSTGGFIEAGEPIIVARLEGSTIIVSLLTENELL</sequence>
<evidence type="ECO:0000256" key="3">
    <source>
        <dbReference type="ARBA" id="ARBA00022989"/>
    </source>
</evidence>
<dbReference type="InterPro" id="IPR002810">
    <property type="entry name" value="NfeD-like_C"/>
</dbReference>
<dbReference type="GO" id="GO:0005886">
    <property type="term" value="C:plasma membrane"/>
    <property type="evidence" value="ECO:0007669"/>
    <property type="project" value="TreeGrafter"/>
</dbReference>
<dbReference type="PATRIC" id="fig|389348.3.peg.976"/>
<evidence type="ECO:0000259" key="9">
    <source>
        <dbReference type="Pfam" id="PF25145"/>
    </source>
</evidence>
<evidence type="ECO:0000256" key="1">
    <source>
        <dbReference type="ARBA" id="ARBA00004141"/>
    </source>
</evidence>
<evidence type="ECO:0000313" key="10">
    <source>
        <dbReference type="EMBL" id="CUI16514.1"/>
    </source>
</evidence>
<dbReference type="InterPro" id="IPR029045">
    <property type="entry name" value="ClpP/crotonase-like_dom_sf"/>
</dbReference>
<gene>
    <name evidence="10" type="ORF">PNK_0889</name>
</gene>
<feature type="transmembrane region" description="Helical" evidence="5">
    <location>
        <begin position="572"/>
        <end position="591"/>
    </location>
</feature>
<name>A0A0U5JCZ4_9BACT</name>
<feature type="transmembrane region" description="Helical" evidence="5">
    <location>
        <begin position="516"/>
        <end position="539"/>
    </location>
</feature>
<feature type="domain" description="NfeD1b N-terminal" evidence="9">
    <location>
        <begin position="276"/>
        <end position="415"/>
    </location>
</feature>
<evidence type="ECO:0000256" key="6">
    <source>
        <dbReference type="SAM" id="SignalP"/>
    </source>
</evidence>
<dbReference type="EMBL" id="LN879502">
    <property type="protein sequence ID" value="CUI16514.1"/>
    <property type="molecule type" value="Genomic_DNA"/>
</dbReference>
<dbReference type="Proteomes" id="UP000069902">
    <property type="component" value="Chromosome cPNK"/>
</dbReference>
<feature type="transmembrane region" description="Helical" evidence="5">
    <location>
        <begin position="641"/>
        <end position="663"/>
    </location>
</feature>
<dbReference type="InParanoid" id="A0A0U5JCZ4"/>
<dbReference type="RefSeq" id="WP_059060537.1">
    <property type="nucleotide sequence ID" value="NZ_LN879502.1"/>
</dbReference>
<dbReference type="Pfam" id="PF01957">
    <property type="entry name" value="NfeD"/>
    <property type="match status" value="1"/>
</dbReference>
<dbReference type="KEGG" id="pnl:PNK_0889"/>
<dbReference type="AlphaFoldDB" id="A0A0U5JCZ4"/>
<feature type="domain" description="NfeD integral membrane" evidence="8">
    <location>
        <begin position="525"/>
        <end position="658"/>
    </location>
</feature>
<keyword evidence="3 5" id="KW-1133">Transmembrane helix</keyword>
<protein>
    <recommendedName>
        <fullName evidence="12">NfeD-like C-terminal domain-containing protein</fullName>
    </recommendedName>
</protein>
<comment type="subcellular location">
    <subcellularLocation>
        <location evidence="1">Membrane</location>
        <topology evidence="1">Multi-pass membrane protein</topology>
    </subcellularLocation>
</comment>
<dbReference type="CDD" id="cd07021">
    <property type="entry name" value="Clp_protease_NfeD_like"/>
    <property type="match status" value="1"/>
</dbReference>
<dbReference type="Gene3D" id="2.40.50.140">
    <property type="entry name" value="Nucleic acid-binding proteins"/>
    <property type="match status" value="1"/>
</dbReference>
<evidence type="ECO:0000259" key="8">
    <source>
        <dbReference type="Pfam" id="PF24961"/>
    </source>
</evidence>
<feature type="chain" id="PRO_5006860391" description="NfeD-like C-terminal domain-containing protein" evidence="6">
    <location>
        <begin position="25"/>
        <end position="753"/>
    </location>
</feature>
<feature type="transmembrane region" description="Helical" evidence="5">
    <location>
        <begin position="597"/>
        <end position="621"/>
    </location>
</feature>
<keyword evidence="4 5" id="KW-0472">Membrane</keyword>
<feature type="transmembrane region" description="Helical" evidence="5">
    <location>
        <begin position="545"/>
        <end position="565"/>
    </location>
</feature>
<evidence type="ECO:0000256" key="4">
    <source>
        <dbReference type="ARBA" id="ARBA00023136"/>
    </source>
</evidence>
<reference evidence="11" key="1">
    <citation type="submission" date="2015-09" db="EMBL/GenBank/DDBJ databases">
        <authorList>
            <person name="Bertelli C."/>
        </authorList>
    </citation>
    <scope>NUCLEOTIDE SEQUENCE [LARGE SCALE GENOMIC DNA]</scope>
    <source>
        <strain evidence="11">KNic</strain>
    </source>
</reference>
<evidence type="ECO:0000259" key="7">
    <source>
        <dbReference type="Pfam" id="PF01957"/>
    </source>
</evidence>
<dbReference type="PANTHER" id="PTHR33507:SF3">
    <property type="entry name" value="INNER MEMBRANE PROTEIN YBBJ"/>
    <property type="match status" value="1"/>
</dbReference>
<dbReference type="STRING" id="389348.PNK_0889"/>
<dbReference type="SUPFAM" id="SSF52096">
    <property type="entry name" value="ClpP/crotonase"/>
    <property type="match status" value="2"/>
</dbReference>
<dbReference type="InterPro" id="IPR056739">
    <property type="entry name" value="NfeD_membrane"/>
</dbReference>
<dbReference type="InterPro" id="IPR056738">
    <property type="entry name" value="NfeD1b_N"/>
</dbReference>
<evidence type="ECO:0008006" key="12">
    <source>
        <dbReference type="Google" id="ProtNLM"/>
    </source>
</evidence>
<dbReference type="Pfam" id="PF25145">
    <property type="entry name" value="NfeD1b_N"/>
    <property type="match status" value="1"/>
</dbReference>
<feature type="domain" description="NfeD-like C-terminal" evidence="7">
    <location>
        <begin position="695"/>
        <end position="744"/>
    </location>
</feature>
<keyword evidence="6" id="KW-0732">Signal</keyword>